<protein>
    <recommendedName>
        <fullName evidence="5">ISL3 family transposase</fullName>
    </recommendedName>
</protein>
<dbReference type="NCBIfam" id="NF033550">
    <property type="entry name" value="transpos_ISL3"/>
    <property type="match status" value="1"/>
</dbReference>
<evidence type="ECO:0008006" key="5">
    <source>
        <dbReference type="Google" id="ProtNLM"/>
    </source>
</evidence>
<name>A0A1T3NIR4_9ACTN</name>
<evidence type="ECO:0000313" key="3">
    <source>
        <dbReference type="EMBL" id="OPC76737.1"/>
    </source>
</evidence>
<dbReference type="PANTHER" id="PTHR33498">
    <property type="entry name" value="TRANSPOSASE FOR INSERTION SEQUENCE ELEMENT IS1557"/>
    <property type="match status" value="1"/>
</dbReference>
<dbReference type="PANTHER" id="PTHR33498:SF1">
    <property type="entry name" value="TRANSPOSASE FOR INSERTION SEQUENCE ELEMENT IS1557"/>
    <property type="match status" value="1"/>
</dbReference>
<dbReference type="Gene3D" id="1.10.10.60">
    <property type="entry name" value="Homeodomain-like"/>
    <property type="match status" value="1"/>
</dbReference>
<dbReference type="Pfam" id="PF14690">
    <property type="entry name" value="Zn_ribbon_ISL3"/>
    <property type="match status" value="1"/>
</dbReference>
<keyword evidence="4" id="KW-1185">Reference proteome</keyword>
<feature type="domain" description="Transposase IS204/IS1001/IS1096/IS1165 zinc-finger" evidence="2">
    <location>
        <begin position="41"/>
        <end position="87"/>
    </location>
</feature>
<feature type="domain" description="Transposase IS204/IS1001/IS1096/IS1165 DDE" evidence="1">
    <location>
        <begin position="160"/>
        <end position="259"/>
    </location>
</feature>
<dbReference type="Proteomes" id="UP000190037">
    <property type="component" value="Unassembled WGS sequence"/>
</dbReference>
<evidence type="ECO:0000313" key="4">
    <source>
        <dbReference type="Proteomes" id="UP000190037"/>
    </source>
</evidence>
<proteinExistence type="predicted"/>
<accession>A0A1T3NIR4</accession>
<dbReference type="InterPro" id="IPR029261">
    <property type="entry name" value="Transposase_Znf"/>
</dbReference>
<dbReference type="OrthoDB" id="3238779at2"/>
<reference evidence="3 4" key="1">
    <citation type="submission" date="2017-03" db="EMBL/GenBank/DDBJ databases">
        <title>Draft genome sequence of Streptomyces scabrisporus NF3, endophyte isolated from Amphipterygium adstringens.</title>
        <authorList>
            <person name="Vazquez M."/>
            <person name="Ceapa C.D."/>
            <person name="Rodriguez Luna D."/>
            <person name="Sanchez Esquivel S."/>
        </authorList>
    </citation>
    <scope>NUCLEOTIDE SEQUENCE [LARGE SCALE GENOMIC DNA]</scope>
    <source>
        <strain evidence="3 4">NF3</strain>
    </source>
</reference>
<dbReference type="EMBL" id="MWQN01000005">
    <property type="protein sequence ID" value="OPC76737.1"/>
    <property type="molecule type" value="Genomic_DNA"/>
</dbReference>
<organism evidence="3 4">
    <name type="scientific">Embleya scabrispora</name>
    <dbReference type="NCBI Taxonomy" id="159449"/>
    <lineage>
        <taxon>Bacteria</taxon>
        <taxon>Bacillati</taxon>
        <taxon>Actinomycetota</taxon>
        <taxon>Actinomycetes</taxon>
        <taxon>Kitasatosporales</taxon>
        <taxon>Streptomycetaceae</taxon>
        <taxon>Embleya</taxon>
    </lineage>
</organism>
<feature type="domain" description="Transposase IS204/IS1001/IS1096/IS1165 DDE" evidence="1">
    <location>
        <begin position="418"/>
        <end position="534"/>
    </location>
</feature>
<evidence type="ECO:0000259" key="2">
    <source>
        <dbReference type="Pfam" id="PF14690"/>
    </source>
</evidence>
<gene>
    <name evidence="3" type="ORF">B4N89_45465</name>
</gene>
<sequence length="541" mass="60422">MVGARGFWELVWPEVEGLVVDGARVVGEMLRIDAHGGGSAGLCPACRCEATRVHDVYTRRLADRPLGGRRVVVFLRVRRFRCDEVSCWKRTFVEQIARLTTRYGRLTDALARMVQAIGVAVGGRAGARLATHLGVRAGHDSIVRRLRKLPDPPSSSVRVLGVDEFAFRRGRTYGTILIDVETHRPIDLLPDRSADTFAAWLAEHPEVEIICRDRCRVFGEGGRRGAPQAEHVADRWHLLHSLTSAVERTAHAHRACLRKDVEYTVPEVRDEAVDLANARALIESPPPMDPPGNQILARTRQRHADVHDLRERGYTISAIGRVLGLDRKTVRRFATTDLDELLASARVRRTGEIDRFRAYLQHRFHAGATNAAGLFREIHEQGYRGSRVVVTKYVATMRSGTAVPEARRVIPSPRRITSWIMRRPENLGDNERSDLDRVLAACPDLATAHALAGDFAAITRERRGSDLPDWVARVLADGPQPLQSFAISLQTDWDAVVNGPTLQWSSGAVEGQVNRIKFLKRRSYGRASFELLRTLVLAQPP</sequence>
<dbReference type="InterPro" id="IPR047951">
    <property type="entry name" value="Transpos_ISL3"/>
</dbReference>
<dbReference type="Pfam" id="PF01610">
    <property type="entry name" value="DDE_Tnp_ISL3"/>
    <property type="match status" value="2"/>
</dbReference>
<evidence type="ECO:0000259" key="1">
    <source>
        <dbReference type="Pfam" id="PF01610"/>
    </source>
</evidence>
<comment type="caution">
    <text evidence="3">The sequence shown here is derived from an EMBL/GenBank/DDBJ whole genome shotgun (WGS) entry which is preliminary data.</text>
</comment>
<dbReference type="RefSeq" id="WP_078982584.1">
    <property type="nucleotide sequence ID" value="NZ_MWQN01000005.1"/>
</dbReference>
<dbReference type="AlphaFoldDB" id="A0A1T3NIR4"/>
<dbReference type="InterPro" id="IPR002560">
    <property type="entry name" value="Transposase_DDE"/>
</dbReference>
<dbReference type="STRING" id="159449.B4N89_45465"/>